<dbReference type="SUPFAM" id="SSF50475">
    <property type="entry name" value="FMN-binding split barrel"/>
    <property type="match status" value="1"/>
</dbReference>
<dbReference type="RefSeq" id="XP_038984032.1">
    <property type="nucleotide sequence ID" value="XM_039128104.1"/>
</dbReference>
<sequence length="322" mass="35981">MPLLLQALLPSTLPSSSSLLNPSLSKNAPFSCPHRFSALKYPSSRRLLRCSLVSVSTEVPPTMGEPRGARLSPAEVSRTIMELSSTGTLSTLTPEGWPLGIGARFVVDARGAPALCLSQPDSLFGIGGRASFHVQFEQSGSRTPQCTLLGSLSKPDDELLLRKLRMKWEKQFGEQVNGELVYLMSIERVLHMEDFKENGVWVACSEYMNADPDPLRDFAEKIVEEMNLRHAEDVQRLCNVFVDSGFQQVMGAKMIWVDRLGFDMHFYSEKGVFAARIPFPREVADEKGVKSSFNSMSHLAWEVEKNYVVPDFEKVTCLKKIM</sequence>
<dbReference type="OrthoDB" id="2138282at2759"/>
<accession>A0A8B8J4P0</accession>
<dbReference type="RefSeq" id="XP_026660460.2">
    <property type="nucleotide sequence ID" value="XM_026804659.2"/>
</dbReference>
<proteinExistence type="predicted"/>
<dbReference type="InterPro" id="IPR019595">
    <property type="entry name" value="DUF2470"/>
</dbReference>
<dbReference type="GO" id="GO:0009507">
    <property type="term" value="C:chloroplast"/>
    <property type="evidence" value="ECO:0007669"/>
    <property type="project" value="TreeGrafter"/>
</dbReference>
<evidence type="ECO:0000313" key="4">
    <source>
        <dbReference type="RefSeq" id="XP_038984031.1"/>
    </source>
</evidence>
<reference evidence="3 4" key="2">
    <citation type="submission" date="2025-04" db="UniProtKB">
        <authorList>
            <consortium name="RefSeq"/>
        </authorList>
    </citation>
    <scope>IDENTIFICATION</scope>
    <source>
        <tissue evidence="3 4">Young leaves</tissue>
    </source>
</reference>
<feature type="domain" description="DUF2470" evidence="1">
    <location>
        <begin position="220"/>
        <end position="296"/>
    </location>
</feature>
<protein>
    <submittedName>
        <fullName evidence="3 4">Glutamyl-tRNA reductase-binding protein, chloroplastic isoform X1</fullName>
    </submittedName>
</protein>
<dbReference type="AlphaFoldDB" id="A0A8B8J4P0"/>
<dbReference type="PANTHER" id="PTHR13343:SF22">
    <property type="entry name" value="GLUTAMYL-TRNA REDUCTASE-BINDING PROTEIN, CHLOROPLASTIC"/>
    <property type="match status" value="1"/>
</dbReference>
<dbReference type="Proteomes" id="UP000228380">
    <property type="component" value="Chromosome 7"/>
</dbReference>
<dbReference type="Gene3D" id="2.30.110.10">
    <property type="entry name" value="Electron Transport, Fmn-binding Protein, Chain A"/>
    <property type="match status" value="1"/>
</dbReference>
<dbReference type="InterPro" id="IPR037119">
    <property type="entry name" value="Haem_oxidase_HugZ-like_sf"/>
</dbReference>
<dbReference type="Pfam" id="PF10615">
    <property type="entry name" value="DUF2470"/>
    <property type="match status" value="1"/>
</dbReference>
<organism evidence="2 3">
    <name type="scientific">Phoenix dactylifera</name>
    <name type="common">Date palm</name>
    <dbReference type="NCBI Taxonomy" id="42345"/>
    <lineage>
        <taxon>Eukaryota</taxon>
        <taxon>Viridiplantae</taxon>
        <taxon>Streptophyta</taxon>
        <taxon>Embryophyta</taxon>
        <taxon>Tracheophyta</taxon>
        <taxon>Spermatophyta</taxon>
        <taxon>Magnoliopsida</taxon>
        <taxon>Liliopsida</taxon>
        <taxon>Arecaceae</taxon>
        <taxon>Coryphoideae</taxon>
        <taxon>Phoeniceae</taxon>
        <taxon>Phoenix</taxon>
    </lineage>
</organism>
<dbReference type="GeneID" id="103707118"/>
<dbReference type="PANTHER" id="PTHR13343">
    <property type="entry name" value="CREG1 PROTEIN"/>
    <property type="match status" value="1"/>
</dbReference>
<evidence type="ECO:0000313" key="3">
    <source>
        <dbReference type="RefSeq" id="XP_026660460.2"/>
    </source>
</evidence>
<dbReference type="Gene3D" id="3.20.180.10">
    <property type="entry name" value="PNP-oxidase-like"/>
    <property type="match status" value="1"/>
</dbReference>
<keyword evidence="2" id="KW-1185">Reference proteome</keyword>
<gene>
    <name evidence="3 4 5" type="primary">LOC103707118</name>
</gene>
<evidence type="ECO:0000313" key="5">
    <source>
        <dbReference type="RefSeq" id="XP_038984032.1"/>
    </source>
</evidence>
<name>A0A8B8J4P0_PHODC</name>
<reference evidence="2" key="1">
    <citation type="journal article" date="2019" name="Nat. Commun.">
        <title>Genome-wide association mapping of date palm fruit traits.</title>
        <authorList>
            <person name="Hazzouri K.M."/>
            <person name="Gros-Balthazard M."/>
            <person name="Flowers J.M."/>
            <person name="Copetti D."/>
            <person name="Lemansour A."/>
            <person name="Lebrun M."/>
            <person name="Masmoudi K."/>
            <person name="Ferrand S."/>
            <person name="Dhar M.I."/>
            <person name="Fresquez Z.A."/>
            <person name="Rosas U."/>
            <person name="Zhang J."/>
            <person name="Talag J."/>
            <person name="Lee S."/>
            <person name="Kudrna D."/>
            <person name="Powell R.F."/>
            <person name="Leitch I.J."/>
            <person name="Krueger R.R."/>
            <person name="Wing R.A."/>
            <person name="Amiri K.M.A."/>
            <person name="Purugganan M.D."/>
        </authorList>
    </citation>
    <scope>NUCLEOTIDE SEQUENCE [LARGE SCALE GENOMIC DNA]</scope>
    <source>
        <strain evidence="2">cv. Khalas</strain>
    </source>
</reference>
<evidence type="ECO:0000259" key="1">
    <source>
        <dbReference type="Pfam" id="PF10615"/>
    </source>
</evidence>
<dbReference type="InterPro" id="IPR012349">
    <property type="entry name" value="Split_barrel_FMN-bd"/>
</dbReference>
<dbReference type="RefSeq" id="XP_038984031.1">
    <property type="nucleotide sequence ID" value="XM_039128103.1"/>
</dbReference>
<evidence type="ECO:0000313" key="2">
    <source>
        <dbReference type="Proteomes" id="UP000228380"/>
    </source>
</evidence>